<name>A0A7J7K5V3_BUGNE</name>
<comment type="caution">
    <text evidence="2">The sequence shown here is derived from an EMBL/GenBank/DDBJ whole genome shotgun (WGS) entry which is preliminary data.</text>
</comment>
<evidence type="ECO:0000313" key="3">
    <source>
        <dbReference type="Proteomes" id="UP000593567"/>
    </source>
</evidence>
<evidence type="ECO:0000313" key="2">
    <source>
        <dbReference type="EMBL" id="KAF6034002.1"/>
    </source>
</evidence>
<reference evidence="2" key="1">
    <citation type="submission" date="2020-06" db="EMBL/GenBank/DDBJ databases">
        <title>Draft genome of Bugula neritina, a colonial animal packing powerful symbionts and potential medicines.</title>
        <authorList>
            <person name="Rayko M."/>
        </authorList>
    </citation>
    <scope>NUCLEOTIDE SEQUENCE [LARGE SCALE GENOMIC DNA]</scope>
    <source>
        <strain evidence="2">Kwan_BN1</strain>
    </source>
</reference>
<organism evidence="2 3">
    <name type="scientific">Bugula neritina</name>
    <name type="common">Brown bryozoan</name>
    <name type="synonym">Sertularia neritina</name>
    <dbReference type="NCBI Taxonomy" id="10212"/>
    <lineage>
        <taxon>Eukaryota</taxon>
        <taxon>Metazoa</taxon>
        <taxon>Spiralia</taxon>
        <taxon>Lophotrochozoa</taxon>
        <taxon>Bryozoa</taxon>
        <taxon>Gymnolaemata</taxon>
        <taxon>Cheilostomatida</taxon>
        <taxon>Flustrina</taxon>
        <taxon>Buguloidea</taxon>
        <taxon>Bugulidae</taxon>
        <taxon>Bugula</taxon>
    </lineage>
</organism>
<feature type="signal peptide" evidence="1">
    <location>
        <begin position="1"/>
        <end position="18"/>
    </location>
</feature>
<sequence length="166" mass="18186">MAKLCIALSLLLVAMVTAAPGYPGASPGPIVKDSCTCFEKGNYYSPVSSDNCRSFTQRTAFLPAETQRCPHGLQFDVKTCVCNRPENTVCPYHCPRSYSAPATTPEAVVKMETLTDNYLAQSVINSLKKLLTFHPRFTAAHQDFSLTFELVSATTLRILSATLTKR</sequence>
<accession>A0A7J7K5V3</accession>
<protein>
    <submittedName>
        <fullName evidence="2">Uncharacterized protein</fullName>
    </submittedName>
</protein>
<keyword evidence="3" id="KW-1185">Reference proteome</keyword>
<dbReference type="EMBL" id="VXIV02001183">
    <property type="protein sequence ID" value="KAF6034002.1"/>
    <property type="molecule type" value="Genomic_DNA"/>
</dbReference>
<dbReference type="Proteomes" id="UP000593567">
    <property type="component" value="Unassembled WGS sequence"/>
</dbReference>
<gene>
    <name evidence="2" type="ORF">EB796_007688</name>
</gene>
<feature type="chain" id="PRO_5029651657" evidence="1">
    <location>
        <begin position="19"/>
        <end position="166"/>
    </location>
</feature>
<evidence type="ECO:0000256" key="1">
    <source>
        <dbReference type="SAM" id="SignalP"/>
    </source>
</evidence>
<proteinExistence type="predicted"/>
<keyword evidence="1" id="KW-0732">Signal</keyword>
<dbReference type="AlphaFoldDB" id="A0A7J7K5V3"/>